<evidence type="ECO:0000313" key="3">
    <source>
        <dbReference type="Proteomes" id="UP000092460"/>
    </source>
</evidence>
<dbReference type="EMBL" id="JXJN01022149">
    <property type="status" value="NOT_ANNOTATED_CDS"/>
    <property type="molecule type" value="Genomic_DNA"/>
</dbReference>
<keyword evidence="3" id="KW-1185">Reference proteome</keyword>
<dbReference type="AlphaFoldDB" id="A0A1B0BXA2"/>
<organism evidence="2 3">
    <name type="scientific">Glossina palpalis gambiensis</name>
    <dbReference type="NCBI Taxonomy" id="67801"/>
    <lineage>
        <taxon>Eukaryota</taxon>
        <taxon>Metazoa</taxon>
        <taxon>Ecdysozoa</taxon>
        <taxon>Arthropoda</taxon>
        <taxon>Hexapoda</taxon>
        <taxon>Insecta</taxon>
        <taxon>Pterygota</taxon>
        <taxon>Neoptera</taxon>
        <taxon>Endopterygota</taxon>
        <taxon>Diptera</taxon>
        <taxon>Brachycera</taxon>
        <taxon>Muscomorpha</taxon>
        <taxon>Hippoboscoidea</taxon>
        <taxon>Glossinidae</taxon>
        <taxon>Glossina</taxon>
    </lineage>
</organism>
<dbReference type="STRING" id="67801.A0A1B0BXA2"/>
<reference evidence="2" key="2">
    <citation type="submission" date="2020-05" db="UniProtKB">
        <authorList>
            <consortium name="EnsemblMetazoa"/>
        </authorList>
    </citation>
    <scope>IDENTIFICATION</scope>
    <source>
        <strain evidence="2">IAEA</strain>
    </source>
</reference>
<name>A0A1B0BXA2_9MUSC</name>
<sequence length="222" mass="24566">MKIQFPKDENIDNPIQYPKDGDNGNSNQFPKDGNTKVEDGGVRVYEDNKCEVLIRKGKLEKYIRNVIAWDMKNSLYLSEDIVVTTSAHQKINILVSLAPLLQASSISSITASKKAAPSITVTSVAPKSPSMRNSSKTPKFLSIPNNHVIEEGESARFQSAIDGYPQLWSTSDMDGMIVSSTALIAVKELDDLRVLEIDECCYDSGFALPWEMLKAALKPQRV</sequence>
<feature type="compositionally biased region" description="Basic and acidic residues" evidence="1">
    <location>
        <begin position="1"/>
        <end position="10"/>
    </location>
</feature>
<protein>
    <submittedName>
        <fullName evidence="2">Uncharacterized protein</fullName>
    </submittedName>
</protein>
<feature type="region of interest" description="Disordered" evidence="1">
    <location>
        <begin position="1"/>
        <end position="40"/>
    </location>
</feature>
<evidence type="ECO:0000313" key="2">
    <source>
        <dbReference type="EnsemblMetazoa" id="GPPI043309-PA"/>
    </source>
</evidence>
<proteinExistence type="predicted"/>
<reference evidence="3" key="1">
    <citation type="submission" date="2015-01" db="EMBL/GenBank/DDBJ databases">
        <authorList>
            <person name="Aksoy S."/>
            <person name="Warren W."/>
            <person name="Wilson R.K."/>
        </authorList>
    </citation>
    <scope>NUCLEOTIDE SEQUENCE [LARGE SCALE GENOMIC DNA]</scope>
    <source>
        <strain evidence="3">IAEA</strain>
    </source>
</reference>
<accession>A0A1B0BXA2</accession>
<dbReference type="VEuPathDB" id="VectorBase:GPPI043309"/>
<evidence type="ECO:0000256" key="1">
    <source>
        <dbReference type="SAM" id="MobiDB-lite"/>
    </source>
</evidence>
<dbReference type="Proteomes" id="UP000092460">
    <property type="component" value="Unassembled WGS sequence"/>
</dbReference>
<dbReference type="EnsemblMetazoa" id="GPPI043309-RA">
    <property type="protein sequence ID" value="GPPI043309-PA"/>
    <property type="gene ID" value="GPPI043309"/>
</dbReference>